<dbReference type="AlphaFoldDB" id="A0A239JBL9"/>
<reference evidence="3" key="1">
    <citation type="submission" date="2017-06" db="EMBL/GenBank/DDBJ databases">
        <authorList>
            <person name="Varghese N."/>
            <person name="Submissions S."/>
        </authorList>
    </citation>
    <scope>NUCLEOTIDE SEQUENCE [LARGE SCALE GENOMIC DNA]</scope>
    <source>
        <strain evidence="3">NKM1</strain>
    </source>
</reference>
<accession>A0A239JBL9</accession>
<protein>
    <submittedName>
        <fullName evidence="2">Uncharacterized protein</fullName>
    </submittedName>
</protein>
<evidence type="ECO:0000256" key="1">
    <source>
        <dbReference type="SAM" id="MobiDB-lite"/>
    </source>
</evidence>
<dbReference type="Proteomes" id="UP000198432">
    <property type="component" value="Unassembled WGS sequence"/>
</dbReference>
<sequence>MVLRKISNNALKIKPVSEAVILHFRPVIKMGGCQTEGSRHKERGERYGSFSKKKV</sequence>
<evidence type="ECO:0000313" key="2">
    <source>
        <dbReference type="EMBL" id="SNT03311.1"/>
    </source>
</evidence>
<feature type="compositionally biased region" description="Basic and acidic residues" evidence="1">
    <location>
        <begin position="37"/>
        <end position="46"/>
    </location>
</feature>
<proteinExistence type="predicted"/>
<keyword evidence="3" id="KW-1185">Reference proteome</keyword>
<dbReference type="EMBL" id="FZOQ01000021">
    <property type="protein sequence ID" value="SNT03311.1"/>
    <property type="molecule type" value="Genomic_DNA"/>
</dbReference>
<gene>
    <name evidence="2" type="ORF">SAMN06296052_12137</name>
</gene>
<organism evidence="2 3">
    <name type="scientific">Pontibacter ummariensis</name>
    <dbReference type="NCBI Taxonomy" id="1610492"/>
    <lineage>
        <taxon>Bacteria</taxon>
        <taxon>Pseudomonadati</taxon>
        <taxon>Bacteroidota</taxon>
        <taxon>Cytophagia</taxon>
        <taxon>Cytophagales</taxon>
        <taxon>Hymenobacteraceae</taxon>
        <taxon>Pontibacter</taxon>
    </lineage>
</organism>
<name>A0A239JBL9_9BACT</name>
<evidence type="ECO:0000313" key="3">
    <source>
        <dbReference type="Proteomes" id="UP000198432"/>
    </source>
</evidence>
<feature type="region of interest" description="Disordered" evidence="1">
    <location>
        <begin position="34"/>
        <end position="55"/>
    </location>
</feature>